<feature type="region of interest" description="Disordered" evidence="1">
    <location>
        <begin position="1"/>
        <end position="34"/>
    </location>
</feature>
<name>A0ABR4EQ25_9PEZI</name>
<reference evidence="2 3" key="1">
    <citation type="submission" date="2024-03" db="EMBL/GenBank/DDBJ databases">
        <title>A high-quality draft genome sequence of Diaporthe vaccinii, a causative agent of upright dieback and viscid rot disease in cranberry plants.</title>
        <authorList>
            <person name="Sarrasin M."/>
            <person name="Lang B.F."/>
            <person name="Burger G."/>
        </authorList>
    </citation>
    <scope>NUCLEOTIDE SEQUENCE [LARGE SCALE GENOMIC DNA]</scope>
    <source>
        <strain evidence="2 3">IS7</strain>
    </source>
</reference>
<evidence type="ECO:0000256" key="1">
    <source>
        <dbReference type="SAM" id="MobiDB-lite"/>
    </source>
</evidence>
<organism evidence="2 3">
    <name type="scientific">Diaporthe vaccinii</name>
    <dbReference type="NCBI Taxonomy" id="105482"/>
    <lineage>
        <taxon>Eukaryota</taxon>
        <taxon>Fungi</taxon>
        <taxon>Dikarya</taxon>
        <taxon>Ascomycota</taxon>
        <taxon>Pezizomycotina</taxon>
        <taxon>Sordariomycetes</taxon>
        <taxon>Sordariomycetidae</taxon>
        <taxon>Diaporthales</taxon>
        <taxon>Diaporthaceae</taxon>
        <taxon>Diaporthe</taxon>
        <taxon>Diaporthe eres species complex</taxon>
    </lineage>
</organism>
<accession>A0ABR4EQ25</accession>
<evidence type="ECO:0000313" key="2">
    <source>
        <dbReference type="EMBL" id="KAL2284537.1"/>
    </source>
</evidence>
<sequence>MSSSQHIQEVSRRARWSHLANERSISTSKGPPPAPAKALFDIHLTRGAFFLGSSETCQTIPWLHRLDAVARNRHHTSLPRTLVSHTRPRISRSAQLTP</sequence>
<dbReference type="Proteomes" id="UP001600888">
    <property type="component" value="Unassembled WGS sequence"/>
</dbReference>
<protein>
    <submittedName>
        <fullName evidence="2">Uncharacterized protein</fullName>
    </submittedName>
</protein>
<comment type="caution">
    <text evidence="2">The sequence shown here is derived from an EMBL/GenBank/DDBJ whole genome shotgun (WGS) entry which is preliminary data.</text>
</comment>
<feature type="region of interest" description="Disordered" evidence="1">
    <location>
        <begin position="78"/>
        <end position="98"/>
    </location>
</feature>
<keyword evidence="3" id="KW-1185">Reference proteome</keyword>
<evidence type="ECO:0000313" key="3">
    <source>
        <dbReference type="Proteomes" id="UP001600888"/>
    </source>
</evidence>
<dbReference type="EMBL" id="JBAWTH010000036">
    <property type="protein sequence ID" value="KAL2284537.1"/>
    <property type="molecule type" value="Genomic_DNA"/>
</dbReference>
<gene>
    <name evidence="2" type="ORF">FJTKL_08908</name>
</gene>
<proteinExistence type="predicted"/>